<dbReference type="PROSITE" id="PS50082">
    <property type="entry name" value="WD_REPEATS_2"/>
    <property type="match status" value="1"/>
</dbReference>
<reference evidence="4" key="1">
    <citation type="journal article" date="2019" name="Sci. Rep.">
        <title>Draft genome of Tanacetum cinerariifolium, the natural source of mosquito coil.</title>
        <authorList>
            <person name="Yamashiro T."/>
            <person name="Shiraishi A."/>
            <person name="Satake H."/>
            <person name="Nakayama K."/>
        </authorList>
    </citation>
    <scope>NUCLEOTIDE SEQUENCE</scope>
</reference>
<dbReference type="InterPro" id="IPR015943">
    <property type="entry name" value="WD40/YVTN_repeat-like_dom_sf"/>
</dbReference>
<dbReference type="PANTHER" id="PTHR19857:SF8">
    <property type="entry name" value="ANGIO-ASSOCIATED MIGRATORY CELL PROTEIN"/>
    <property type="match status" value="1"/>
</dbReference>
<dbReference type="PANTHER" id="PTHR19857">
    <property type="entry name" value="MITOCHONDRIAL DIVISION PROTEIN 1-RELATED"/>
    <property type="match status" value="1"/>
</dbReference>
<dbReference type="Pfam" id="PF00400">
    <property type="entry name" value="WD40"/>
    <property type="match status" value="2"/>
</dbReference>
<sequence length="156" mass="16939">VCVKLSSNGSEPVTMQWVKWHPRGNLVLDGSEGASVWMWNADNSAFLNTFFGHASAVTCGDFTPDGKTICTGFDDASLRIWNPRTGESNHVVKGHFYHSEGLTCLTITADLSLVLTGSKDGSVHIVNIATKKVLIISSIIVSFFFLNFDISPRCSA</sequence>
<evidence type="ECO:0000256" key="1">
    <source>
        <dbReference type="ARBA" id="ARBA00022574"/>
    </source>
</evidence>
<accession>A0A699RNI0</accession>
<evidence type="ECO:0000313" key="4">
    <source>
        <dbReference type="EMBL" id="GFC84284.1"/>
    </source>
</evidence>
<gene>
    <name evidence="4" type="ORF">Tci_856254</name>
</gene>
<comment type="caution">
    <text evidence="4">The sequence shown here is derived from an EMBL/GenBank/DDBJ whole genome shotgun (WGS) entry which is preliminary data.</text>
</comment>
<dbReference type="PROSITE" id="PS50294">
    <property type="entry name" value="WD_REPEATS_REGION"/>
    <property type="match status" value="1"/>
</dbReference>
<evidence type="ECO:0000256" key="2">
    <source>
        <dbReference type="ARBA" id="ARBA00022737"/>
    </source>
</evidence>
<dbReference type="InterPro" id="IPR001680">
    <property type="entry name" value="WD40_rpt"/>
</dbReference>
<dbReference type="Gene3D" id="2.130.10.10">
    <property type="entry name" value="YVTN repeat-like/Quinoprotein amine dehydrogenase"/>
    <property type="match status" value="1"/>
</dbReference>
<name>A0A699RNI0_TANCI</name>
<organism evidence="4">
    <name type="scientific">Tanacetum cinerariifolium</name>
    <name type="common">Dalmatian daisy</name>
    <name type="synonym">Chrysanthemum cinerariifolium</name>
    <dbReference type="NCBI Taxonomy" id="118510"/>
    <lineage>
        <taxon>Eukaryota</taxon>
        <taxon>Viridiplantae</taxon>
        <taxon>Streptophyta</taxon>
        <taxon>Embryophyta</taxon>
        <taxon>Tracheophyta</taxon>
        <taxon>Spermatophyta</taxon>
        <taxon>Magnoliopsida</taxon>
        <taxon>eudicotyledons</taxon>
        <taxon>Gunneridae</taxon>
        <taxon>Pentapetalae</taxon>
        <taxon>asterids</taxon>
        <taxon>campanulids</taxon>
        <taxon>Asterales</taxon>
        <taxon>Asteraceae</taxon>
        <taxon>Asteroideae</taxon>
        <taxon>Anthemideae</taxon>
        <taxon>Anthemidinae</taxon>
        <taxon>Tanacetum</taxon>
    </lineage>
</organism>
<protein>
    <submittedName>
        <fullName evidence="4">Angio-associated migratory cell protein</fullName>
    </submittedName>
</protein>
<dbReference type="InterPro" id="IPR036322">
    <property type="entry name" value="WD40_repeat_dom_sf"/>
</dbReference>
<dbReference type="InterPro" id="IPR051179">
    <property type="entry name" value="WD_repeat_multifunction"/>
</dbReference>
<proteinExistence type="predicted"/>
<dbReference type="SMART" id="SM00320">
    <property type="entry name" value="WD40"/>
    <property type="match status" value="3"/>
</dbReference>
<feature type="non-terminal residue" evidence="4">
    <location>
        <position position="1"/>
    </location>
</feature>
<evidence type="ECO:0000256" key="3">
    <source>
        <dbReference type="PROSITE-ProRule" id="PRU00221"/>
    </source>
</evidence>
<feature type="repeat" description="WD" evidence="3">
    <location>
        <begin position="50"/>
        <end position="91"/>
    </location>
</feature>
<dbReference type="AlphaFoldDB" id="A0A699RNI0"/>
<keyword evidence="1 3" id="KW-0853">WD repeat</keyword>
<dbReference type="EMBL" id="BKCJ011093842">
    <property type="protein sequence ID" value="GFC84284.1"/>
    <property type="molecule type" value="Genomic_DNA"/>
</dbReference>
<keyword evidence="2" id="KW-0677">Repeat</keyword>
<dbReference type="SUPFAM" id="SSF50978">
    <property type="entry name" value="WD40 repeat-like"/>
    <property type="match status" value="1"/>
</dbReference>